<comment type="caution">
    <text evidence="1">The sequence shown here is derived from an EMBL/GenBank/DDBJ whole genome shotgun (WGS) entry which is preliminary data.</text>
</comment>
<accession>A0ACB0LLN5</accession>
<name>A0ACB0LLN5_TRIPR</name>
<protein>
    <submittedName>
        <fullName evidence="1">Uncharacterized protein</fullName>
    </submittedName>
</protein>
<dbReference type="Proteomes" id="UP001177021">
    <property type="component" value="Unassembled WGS sequence"/>
</dbReference>
<evidence type="ECO:0000313" key="1">
    <source>
        <dbReference type="EMBL" id="CAJ2669264.1"/>
    </source>
</evidence>
<keyword evidence="2" id="KW-1185">Reference proteome</keyword>
<proteinExistence type="predicted"/>
<evidence type="ECO:0000313" key="2">
    <source>
        <dbReference type="Proteomes" id="UP001177021"/>
    </source>
</evidence>
<reference evidence="1" key="1">
    <citation type="submission" date="2023-10" db="EMBL/GenBank/DDBJ databases">
        <authorList>
            <person name="Rodriguez Cubillos JULIANA M."/>
            <person name="De Vega J."/>
        </authorList>
    </citation>
    <scope>NUCLEOTIDE SEQUENCE</scope>
</reference>
<organism evidence="1 2">
    <name type="scientific">Trifolium pratense</name>
    <name type="common">Red clover</name>
    <dbReference type="NCBI Taxonomy" id="57577"/>
    <lineage>
        <taxon>Eukaryota</taxon>
        <taxon>Viridiplantae</taxon>
        <taxon>Streptophyta</taxon>
        <taxon>Embryophyta</taxon>
        <taxon>Tracheophyta</taxon>
        <taxon>Spermatophyta</taxon>
        <taxon>Magnoliopsida</taxon>
        <taxon>eudicotyledons</taxon>
        <taxon>Gunneridae</taxon>
        <taxon>Pentapetalae</taxon>
        <taxon>rosids</taxon>
        <taxon>fabids</taxon>
        <taxon>Fabales</taxon>
        <taxon>Fabaceae</taxon>
        <taxon>Papilionoideae</taxon>
        <taxon>50 kb inversion clade</taxon>
        <taxon>NPAAA clade</taxon>
        <taxon>Hologalegina</taxon>
        <taxon>IRL clade</taxon>
        <taxon>Trifolieae</taxon>
        <taxon>Trifolium</taxon>
    </lineage>
</organism>
<sequence>MVWREEQHGEYSVRTGNRLLMRERGEKCNRNVRGHWSSLWKIRAPPKTKHLLWRIGRHCLPTRVRLRQHYVQCPSVCQLCEDEVEDNWHVMFGCQESRQSWAAVGLSTIIELRLLRFNEAKALIHDVCHDEEKEFAVMIWMLWNNRNDRLWNKEKKSATQIGMQAFQMWNDWFKAQNFKQADGDEE</sequence>
<dbReference type="EMBL" id="CASHSV030000615">
    <property type="protein sequence ID" value="CAJ2669264.1"/>
    <property type="molecule type" value="Genomic_DNA"/>
</dbReference>
<gene>
    <name evidence="1" type="ORF">MILVUS5_LOCUS33507</name>
</gene>